<proteinExistence type="predicted"/>
<dbReference type="Proteomes" id="UP000054279">
    <property type="component" value="Unassembled WGS sequence"/>
</dbReference>
<evidence type="ECO:0000313" key="1">
    <source>
        <dbReference type="EMBL" id="KIJ27373.1"/>
    </source>
</evidence>
<organism evidence="1 2">
    <name type="scientific">Sphaerobolus stellatus (strain SS14)</name>
    <dbReference type="NCBI Taxonomy" id="990650"/>
    <lineage>
        <taxon>Eukaryota</taxon>
        <taxon>Fungi</taxon>
        <taxon>Dikarya</taxon>
        <taxon>Basidiomycota</taxon>
        <taxon>Agaricomycotina</taxon>
        <taxon>Agaricomycetes</taxon>
        <taxon>Phallomycetidae</taxon>
        <taxon>Geastrales</taxon>
        <taxon>Sphaerobolaceae</taxon>
        <taxon>Sphaerobolus</taxon>
    </lineage>
</organism>
<sequence>MQWPTRPLKSCTIRLRSDADSENGPYWFIYQLALNAPALAELKFLRLGIPGSGDIWSSGRYSTIPEYVAKLASLCSQRGIKIIHIWSTVTSSPSINEENGQEFEAEENIWSSFDVYYISSQEE</sequence>
<protein>
    <submittedName>
        <fullName evidence="1">Uncharacterized protein</fullName>
    </submittedName>
</protein>
<name>A0A0C9TDS9_SPHS4</name>
<dbReference type="EMBL" id="KN837337">
    <property type="protein sequence ID" value="KIJ27373.1"/>
    <property type="molecule type" value="Genomic_DNA"/>
</dbReference>
<accession>A0A0C9TDS9</accession>
<keyword evidence="2" id="KW-1185">Reference proteome</keyword>
<gene>
    <name evidence="1" type="ORF">M422DRAFT_271436</name>
</gene>
<reference evidence="1 2" key="1">
    <citation type="submission" date="2014-06" db="EMBL/GenBank/DDBJ databases">
        <title>Evolutionary Origins and Diversification of the Mycorrhizal Mutualists.</title>
        <authorList>
            <consortium name="DOE Joint Genome Institute"/>
            <consortium name="Mycorrhizal Genomics Consortium"/>
            <person name="Kohler A."/>
            <person name="Kuo A."/>
            <person name="Nagy L.G."/>
            <person name="Floudas D."/>
            <person name="Copeland A."/>
            <person name="Barry K.W."/>
            <person name="Cichocki N."/>
            <person name="Veneault-Fourrey C."/>
            <person name="LaButti K."/>
            <person name="Lindquist E.A."/>
            <person name="Lipzen A."/>
            <person name="Lundell T."/>
            <person name="Morin E."/>
            <person name="Murat C."/>
            <person name="Riley R."/>
            <person name="Ohm R."/>
            <person name="Sun H."/>
            <person name="Tunlid A."/>
            <person name="Henrissat B."/>
            <person name="Grigoriev I.V."/>
            <person name="Hibbett D.S."/>
            <person name="Martin F."/>
        </authorList>
    </citation>
    <scope>NUCLEOTIDE SEQUENCE [LARGE SCALE GENOMIC DNA]</scope>
    <source>
        <strain evidence="1 2">SS14</strain>
    </source>
</reference>
<dbReference type="HOGENOM" id="CLU_2016678_0_0_1"/>
<evidence type="ECO:0000313" key="2">
    <source>
        <dbReference type="Proteomes" id="UP000054279"/>
    </source>
</evidence>
<dbReference type="AlphaFoldDB" id="A0A0C9TDS9"/>